<feature type="domain" description="HNH nuclease" evidence="1">
    <location>
        <begin position="148"/>
        <end position="204"/>
    </location>
</feature>
<dbReference type="AlphaFoldDB" id="A0A0F9CT40"/>
<sequence length="234" mass="27848">MIKKFCQYCKKELEFEKPQQFGAHVRNCAFYPYKKRANKKGAQKRILLYHPKNKYIFTCNCGNSYELFLTASQYKYKKYKKYCSSFCAHSFIKRKIRKPCTMCDKVIKRHADKFCSNKCQGVYNYKQYIEKWKKGELSGNRGDKISAHIRKYIFEKYNNTCAQCGWDRINKYSDKIPLEMHHIDGNCKNTIEKNLILLCPNCHSLTENYGGLNRGHGRSLRYKNINYAKDFLDF</sequence>
<proteinExistence type="predicted"/>
<gene>
    <name evidence="2" type="ORF">LCGC14_2283800</name>
</gene>
<dbReference type="EMBL" id="LAZR01031833">
    <property type="protein sequence ID" value="KKL52603.1"/>
    <property type="molecule type" value="Genomic_DNA"/>
</dbReference>
<dbReference type="CDD" id="cd00085">
    <property type="entry name" value="HNHc"/>
    <property type="match status" value="1"/>
</dbReference>
<evidence type="ECO:0000313" key="2">
    <source>
        <dbReference type="EMBL" id="KKL52603.1"/>
    </source>
</evidence>
<evidence type="ECO:0000259" key="1">
    <source>
        <dbReference type="SMART" id="SM00507"/>
    </source>
</evidence>
<accession>A0A0F9CT40</accession>
<reference evidence="2" key="1">
    <citation type="journal article" date="2015" name="Nature">
        <title>Complex archaea that bridge the gap between prokaryotes and eukaryotes.</title>
        <authorList>
            <person name="Spang A."/>
            <person name="Saw J.H."/>
            <person name="Jorgensen S.L."/>
            <person name="Zaremba-Niedzwiedzka K."/>
            <person name="Martijn J."/>
            <person name="Lind A.E."/>
            <person name="van Eijk R."/>
            <person name="Schleper C."/>
            <person name="Guy L."/>
            <person name="Ettema T.J."/>
        </authorList>
    </citation>
    <scope>NUCLEOTIDE SEQUENCE</scope>
</reference>
<name>A0A0F9CT40_9ZZZZ</name>
<protein>
    <recommendedName>
        <fullName evidence="1">HNH nuclease domain-containing protein</fullName>
    </recommendedName>
</protein>
<dbReference type="SMART" id="SM00507">
    <property type="entry name" value="HNHc"/>
    <property type="match status" value="1"/>
</dbReference>
<dbReference type="InterPro" id="IPR003615">
    <property type="entry name" value="HNH_nuc"/>
</dbReference>
<comment type="caution">
    <text evidence="2">The sequence shown here is derived from an EMBL/GenBank/DDBJ whole genome shotgun (WGS) entry which is preliminary data.</text>
</comment>
<organism evidence="2">
    <name type="scientific">marine sediment metagenome</name>
    <dbReference type="NCBI Taxonomy" id="412755"/>
    <lineage>
        <taxon>unclassified sequences</taxon>
        <taxon>metagenomes</taxon>
        <taxon>ecological metagenomes</taxon>
    </lineage>
</organism>